<gene>
    <name evidence="2" type="ORF">J2S07_001350</name>
</gene>
<evidence type="ECO:0000256" key="1">
    <source>
        <dbReference type="SAM" id="Phobius"/>
    </source>
</evidence>
<proteinExistence type="predicted"/>
<keyword evidence="3" id="KW-1185">Reference proteome</keyword>
<name>A0ABT9V268_9BACL</name>
<comment type="caution">
    <text evidence="2">The sequence shown here is derived from an EMBL/GenBank/DDBJ whole genome shotgun (WGS) entry which is preliminary data.</text>
</comment>
<dbReference type="RefSeq" id="WP_307149626.1">
    <property type="nucleotide sequence ID" value="NZ_JAUSTU010000005.1"/>
</dbReference>
<evidence type="ECO:0000313" key="3">
    <source>
        <dbReference type="Proteomes" id="UP001231362"/>
    </source>
</evidence>
<keyword evidence="1" id="KW-1133">Transmembrane helix</keyword>
<accession>A0ABT9V268</accession>
<keyword evidence="1" id="KW-0812">Transmembrane</keyword>
<keyword evidence="1" id="KW-0472">Membrane</keyword>
<organism evidence="2 3">
    <name type="scientific">Anoxybacillus andreesenii</name>
    <dbReference type="NCBI Taxonomy" id="1325932"/>
    <lineage>
        <taxon>Bacteria</taxon>
        <taxon>Bacillati</taxon>
        <taxon>Bacillota</taxon>
        <taxon>Bacilli</taxon>
        <taxon>Bacillales</taxon>
        <taxon>Anoxybacillaceae</taxon>
        <taxon>Anoxybacillus</taxon>
    </lineage>
</organism>
<feature type="transmembrane region" description="Helical" evidence="1">
    <location>
        <begin position="6"/>
        <end position="25"/>
    </location>
</feature>
<protein>
    <submittedName>
        <fullName evidence="2">Uncharacterized protein</fullName>
    </submittedName>
</protein>
<reference evidence="2 3" key="1">
    <citation type="submission" date="2023-07" db="EMBL/GenBank/DDBJ databases">
        <title>Genomic Encyclopedia of Type Strains, Phase IV (KMG-IV): sequencing the most valuable type-strain genomes for metagenomic binning, comparative biology and taxonomic classification.</title>
        <authorList>
            <person name="Goeker M."/>
        </authorList>
    </citation>
    <scope>NUCLEOTIDE SEQUENCE [LARGE SCALE GENOMIC DNA]</scope>
    <source>
        <strain evidence="2 3">DSM 23948</strain>
    </source>
</reference>
<dbReference type="Proteomes" id="UP001231362">
    <property type="component" value="Unassembled WGS sequence"/>
</dbReference>
<evidence type="ECO:0000313" key="2">
    <source>
        <dbReference type="EMBL" id="MDQ0155046.1"/>
    </source>
</evidence>
<dbReference type="EMBL" id="JAUSTU010000005">
    <property type="protein sequence ID" value="MDQ0155046.1"/>
    <property type="molecule type" value="Genomic_DNA"/>
</dbReference>
<sequence>MIRTTIAGIGGFVLIFIESYIVMLLKGYSTIDFGGMAPFISVWAMNFFFLFSIFTHIKEWHNNREVTQEKSSI</sequence>
<feature type="transmembrane region" description="Helical" evidence="1">
    <location>
        <begin position="37"/>
        <end position="57"/>
    </location>
</feature>